<protein>
    <submittedName>
        <fullName evidence="1">Uncharacterized protein</fullName>
    </submittedName>
</protein>
<accession>A0A2R4XG61</accession>
<dbReference type="InterPro" id="IPR016084">
    <property type="entry name" value="Haem_Oase-like_multi-hlx"/>
</dbReference>
<reference evidence="1 2" key="1">
    <citation type="submission" date="2018-04" db="EMBL/GenBank/DDBJ databases">
        <title>Bordetella sp. HZ20 isolated from seawater.</title>
        <authorList>
            <person name="Sun C."/>
        </authorList>
    </citation>
    <scope>NUCLEOTIDE SEQUENCE [LARGE SCALE GENOMIC DNA]</scope>
    <source>
        <strain evidence="1 2">HZ20</strain>
    </source>
</reference>
<organism evidence="1 2">
    <name type="scientific">Orrella marina</name>
    <dbReference type="NCBI Taxonomy" id="2163011"/>
    <lineage>
        <taxon>Bacteria</taxon>
        <taxon>Pseudomonadati</taxon>
        <taxon>Pseudomonadota</taxon>
        <taxon>Betaproteobacteria</taxon>
        <taxon>Burkholderiales</taxon>
        <taxon>Alcaligenaceae</taxon>
        <taxon>Orrella</taxon>
    </lineage>
</organism>
<keyword evidence="2" id="KW-1185">Reference proteome</keyword>
<dbReference type="RefSeq" id="WP_108620249.1">
    <property type="nucleotide sequence ID" value="NZ_CP028901.1"/>
</dbReference>
<dbReference type="KEGG" id="boz:DBV39_02730"/>
<evidence type="ECO:0000313" key="2">
    <source>
        <dbReference type="Proteomes" id="UP000244571"/>
    </source>
</evidence>
<dbReference type="SUPFAM" id="SSF48613">
    <property type="entry name" value="Heme oxygenase-like"/>
    <property type="match status" value="1"/>
</dbReference>
<proteinExistence type="predicted"/>
<name>A0A2R4XG61_9BURK</name>
<dbReference type="OrthoDB" id="9149607at2"/>
<dbReference type="Proteomes" id="UP000244571">
    <property type="component" value="Chromosome"/>
</dbReference>
<dbReference type="Gene3D" id="1.20.910.10">
    <property type="entry name" value="Heme oxygenase-like"/>
    <property type="match status" value="1"/>
</dbReference>
<dbReference type="AlphaFoldDB" id="A0A2R4XG61"/>
<dbReference type="CDD" id="cd19166">
    <property type="entry name" value="HemeO-bac"/>
    <property type="match status" value="1"/>
</dbReference>
<evidence type="ECO:0000313" key="1">
    <source>
        <dbReference type="EMBL" id="AWB32808.1"/>
    </source>
</evidence>
<dbReference type="EMBL" id="CP028901">
    <property type="protein sequence ID" value="AWB32808.1"/>
    <property type="molecule type" value="Genomic_DNA"/>
</dbReference>
<gene>
    <name evidence="1" type="ORF">DBV39_02730</name>
</gene>
<sequence length="240" mass="26615">MQGAELLGILREATRTQHQELDSSPRLGRLARGPVDLSFYREVLARYRSCFGLLESLIDSAGERMVERAEAGWLSGVAPYRKRFPALESDLAHLAGEGRGSFVSGKLRALPDGPGVTDDSRPESVPYEVGSSLRDPMHRLVRNSPAEFELGVRYVLDGSSMGSRLICRHLFAQLGDMVRQAWHFWQVQALVGKDWPLIRNRLQSLSCGVDVPGQKIPLVTASANLCFQVFRDGFASEECN</sequence>